<keyword evidence="3" id="KW-1185">Reference proteome</keyword>
<evidence type="ECO:0000313" key="3">
    <source>
        <dbReference type="Proteomes" id="UP000299102"/>
    </source>
</evidence>
<accession>A0A4C1VD65</accession>
<evidence type="ECO:0000256" key="1">
    <source>
        <dbReference type="SAM" id="MobiDB-lite"/>
    </source>
</evidence>
<dbReference type="AlphaFoldDB" id="A0A4C1VD65"/>
<reference evidence="2 3" key="1">
    <citation type="journal article" date="2019" name="Commun. Biol.">
        <title>The bagworm genome reveals a unique fibroin gene that provides high tensile strength.</title>
        <authorList>
            <person name="Kono N."/>
            <person name="Nakamura H."/>
            <person name="Ohtoshi R."/>
            <person name="Tomita M."/>
            <person name="Numata K."/>
            <person name="Arakawa K."/>
        </authorList>
    </citation>
    <scope>NUCLEOTIDE SEQUENCE [LARGE SCALE GENOMIC DNA]</scope>
</reference>
<evidence type="ECO:0000313" key="2">
    <source>
        <dbReference type="EMBL" id="GBP36480.1"/>
    </source>
</evidence>
<name>A0A4C1VD65_EUMVA</name>
<protein>
    <submittedName>
        <fullName evidence="2">Uncharacterized protein</fullName>
    </submittedName>
</protein>
<gene>
    <name evidence="2" type="ORF">EVAR_8313_1</name>
</gene>
<dbReference type="Proteomes" id="UP000299102">
    <property type="component" value="Unassembled WGS sequence"/>
</dbReference>
<comment type="caution">
    <text evidence="2">The sequence shown here is derived from an EMBL/GenBank/DDBJ whole genome shotgun (WGS) entry which is preliminary data.</text>
</comment>
<proteinExistence type="predicted"/>
<organism evidence="2 3">
    <name type="scientific">Eumeta variegata</name>
    <name type="common">Bagworm moth</name>
    <name type="synonym">Eumeta japonica</name>
    <dbReference type="NCBI Taxonomy" id="151549"/>
    <lineage>
        <taxon>Eukaryota</taxon>
        <taxon>Metazoa</taxon>
        <taxon>Ecdysozoa</taxon>
        <taxon>Arthropoda</taxon>
        <taxon>Hexapoda</taxon>
        <taxon>Insecta</taxon>
        <taxon>Pterygota</taxon>
        <taxon>Neoptera</taxon>
        <taxon>Endopterygota</taxon>
        <taxon>Lepidoptera</taxon>
        <taxon>Glossata</taxon>
        <taxon>Ditrysia</taxon>
        <taxon>Tineoidea</taxon>
        <taxon>Psychidae</taxon>
        <taxon>Oiketicinae</taxon>
        <taxon>Eumeta</taxon>
    </lineage>
</organism>
<feature type="region of interest" description="Disordered" evidence="1">
    <location>
        <begin position="67"/>
        <end position="88"/>
    </location>
</feature>
<sequence length="148" mass="16572">MVSSGDHALDAAAWDGLPPGAPDDLVNEGRGHRWLHKWCRIARHGETRSETRVRRWACNGRTSLSTSIRTSSTEGFNKRSISRLPGERTNNPPKKLWVFFRALRYLKLDHQFINYQAGNTVMTPLGSQLSVDSSDNLLSCGSRALLPL</sequence>
<dbReference type="EMBL" id="BGZK01000319">
    <property type="protein sequence ID" value="GBP36480.1"/>
    <property type="molecule type" value="Genomic_DNA"/>
</dbReference>